<accession>A0A2U2RHK4</accession>
<gene>
    <name evidence="2" type="ORF">DEO23_12220</name>
</gene>
<dbReference type="EMBL" id="QFKX01000005">
    <property type="protein sequence ID" value="PWH05352.1"/>
    <property type="molecule type" value="Genomic_DNA"/>
</dbReference>
<dbReference type="AlphaFoldDB" id="A0A2U2RHK4"/>
<keyword evidence="3" id="KW-1185">Reference proteome</keyword>
<feature type="coiled-coil region" evidence="1">
    <location>
        <begin position="6"/>
        <end position="33"/>
    </location>
</feature>
<proteinExistence type="predicted"/>
<organism evidence="2 3">
    <name type="scientific">Brachybacterium endophyticum</name>
    <dbReference type="NCBI Taxonomy" id="2182385"/>
    <lineage>
        <taxon>Bacteria</taxon>
        <taxon>Bacillati</taxon>
        <taxon>Actinomycetota</taxon>
        <taxon>Actinomycetes</taxon>
        <taxon>Micrococcales</taxon>
        <taxon>Dermabacteraceae</taxon>
        <taxon>Brachybacterium</taxon>
    </lineage>
</organism>
<dbReference type="SUPFAM" id="SSF109709">
    <property type="entry name" value="KorB DNA-binding domain-like"/>
    <property type="match status" value="1"/>
</dbReference>
<sequence>MSETTIDASAQRVRRLRNRRDLLELDIRREVKRLYETGLSERKIARLVEVAQPTIHKMLEVASRDPELLDGFAGATPMEICQRYAAGEFDREQLVDELVRYPYTKEGTTDGYDWLSVDPPGTWSEVSAAIERGLIDEDVYVDVFNRRHGQ</sequence>
<dbReference type="Proteomes" id="UP000245590">
    <property type="component" value="Unassembled WGS sequence"/>
</dbReference>
<dbReference type="RefSeq" id="WP_109276316.1">
    <property type="nucleotide sequence ID" value="NZ_QFKX01000005.1"/>
</dbReference>
<reference evidence="2 3" key="1">
    <citation type="submission" date="2018-05" db="EMBL/GenBank/DDBJ databases">
        <title>Brachybacterium sp. M1HQ-2T, whole genome shotgun sequence.</title>
        <authorList>
            <person name="Tuo L."/>
        </authorList>
    </citation>
    <scope>NUCLEOTIDE SEQUENCE [LARGE SCALE GENOMIC DNA]</scope>
    <source>
        <strain evidence="2 3">M1HQ-2</strain>
    </source>
</reference>
<comment type="caution">
    <text evidence="2">The sequence shown here is derived from an EMBL/GenBank/DDBJ whole genome shotgun (WGS) entry which is preliminary data.</text>
</comment>
<evidence type="ECO:0000256" key="1">
    <source>
        <dbReference type="SAM" id="Coils"/>
    </source>
</evidence>
<evidence type="ECO:0000313" key="3">
    <source>
        <dbReference type="Proteomes" id="UP000245590"/>
    </source>
</evidence>
<dbReference type="OrthoDB" id="4458215at2"/>
<dbReference type="Gene3D" id="1.10.10.2830">
    <property type="match status" value="1"/>
</dbReference>
<name>A0A2U2RHK4_9MICO</name>
<keyword evidence="1" id="KW-0175">Coiled coil</keyword>
<protein>
    <submittedName>
        <fullName evidence="2">Uncharacterized protein</fullName>
    </submittedName>
</protein>
<evidence type="ECO:0000313" key="2">
    <source>
        <dbReference type="EMBL" id="PWH05352.1"/>
    </source>
</evidence>